<proteinExistence type="predicted"/>
<reference evidence="2 3" key="1">
    <citation type="journal article" date="2016" name="Mol. Biol. Evol.">
        <title>Comparative Genomics of Early-Diverging Mushroom-Forming Fungi Provides Insights into the Origins of Lignocellulose Decay Capabilities.</title>
        <authorList>
            <person name="Nagy L.G."/>
            <person name="Riley R."/>
            <person name="Tritt A."/>
            <person name="Adam C."/>
            <person name="Daum C."/>
            <person name="Floudas D."/>
            <person name="Sun H."/>
            <person name="Yadav J.S."/>
            <person name="Pangilinan J."/>
            <person name="Larsson K.H."/>
            <person name="Matsuura K."/>
            <person name="Barry K."/>
            <person name="Labutti K."/>
            <person name="Kuo R."/>
            <person name="Ohm R.A."/>
            <person name="Bhattacharya S.S."/>
            <person name="Shirouzu T."/>
            <person name="Yoshinaga Y."/>
            <person name="Martin F.M."/>
            <person name="Grigoriev I.V."/>
            <person name="Hibbett D.S."/>
        </authorList>
    </citation>
    <scope>NUCLEOTIDE SEQUENCE [LARGE SCALE GENOMIC DNA]</scope>
    <source>
        <strain evidence="2 3">TUFC12733</strain>
    </source>
</reference>
<organism evidence="2 3">
    <name type="scientific">Calocera viscosa (strain TUFC12733)</name>
    <dbReference type="NCBI Taxonomy" id="1330018"/>
    <lineage>
        <taxon>Eukaryota</taxon>
        <taxon>Fungi</taxon>
        <taxon>Dikarya</taxon>
        <taxon>Basidiomycota</taxon>
        <taxon>Agaricomycotina</taxon>
        <taxon>Dacrymycetes</taxon>
        <taxon>Dacrymycetales</taxon>
        <taxon>Dacrymycetaceae</taxon>
        <taxon>Calocera</taxon>
    </lineage>
</organism>
<dbReference type="Proteomes" id="UP000076738">
    <property type="component" value="Unassembled WGS sequence"/>
</dbReference>
<dbReference type="InterPro" id="IPR036291">
    <property type="entry name" value="NAD(P)-bd_dom_sf"/>
</dbReference>
<dbReference type="AlphaFoldDB" id="A0A167H0A3"/>
<sequence length="224" mass="24351">MHVLVLGASGRTGSLVVSQALQRKDRVTALVRNPDKFQPAGVNLNDPLLRVIKGTPVDKADLRKAFSGYKIDGVVVALNSTRPNDMPWTKPTSPTNMIETAVNNVVAEMTVAGTKRISLVSSWGVGSSYPTTPFPVRIAMMYTNLNYTHQALTLAEEALFKAPPGIEWAIARPSALGDGKPDGQYKVTDDCRGCRWAVDRALVARFCLDALQKDDWVNKAVVVT</sequence>
<dbReference type="PANTHER" id="PTHR15020:SF50">
    <property type="entry name" value="UPF0659 PROTEIN YMR090W"/>
    <property type="match status" value="1"/>
</dbReference>
<dbReference type="Gene3D" id="3.40.50.720">
    <property type="entry name" value="NAD(P)-binding Rossmann-like Domain"/>
    <property type="match status" value="1"/>
</dbReference>
<accession>A0A167H0A3</accession>
<dbReference type="Pfam" id="PF13460">
    <property type="entry name" value="NAD_binding_10"/>
    <property type="match status" value="1"/>
</dbReference>
<dbReference type="SUPFAM" id="SSF51735">
    <property type="entry name" value="NAD(P)-binding Rossmann-fold domains"/>
    <property type="match status" value="1"/>
</dbReference>
<dbReference type="InterPro" id="IPR016040">
    <property type="entry name" value="NAD(P)-bd_dom"/>
</dbReference>
<dbReference type="EMBL" id="KV417329">
    <property type="protein sequence ID" value="KZO91096.1"/>
    <property type="molecule type" value="Genomic_DNA"/>
</dbReference>
<feature type="domain" description="NAD(P)-binding" evidence="1">
    <location>
        <begin position="7"/>
        <end position="213"/>
    </location>
</feature>
<name>A0A167H0A3_CALVF</name>
<dbReference type="PANTHER" id="PTHR15020">
    <property type="entry name" value="FLAVIN REDUCTASE-RELATED"/>
    <property type="match status" value="1"/>
</dbReference>
<evidence type="ECO:0000313" key="3">
    <source>
        <dbReference type="Proteomes" id="UP000076738"/>
    </source>
</evidence>
<evidence type="ECO:0000259" key="1">
    <source>
        <dbReference type="Pfam" id="PF13460"/>
    </source>
</evidence>
<keyword evidence="3" id="KW-1185">Reference proteome</keyword>
<evidence type="ECO:0000313" key="2">
    <source>
        <dbReference type="EMBL" id="KZO91096.1"/>
    </source>
</evidence>
<dbReference type="STRING" id="1330018.A0A167H0A3"/>
<protein>
    <submittedName>
        <fullName evidence="2">NAD(P)-binding protein</fullName>
    </submittedName>
</protein>
<dbReference type="OrthoDB" id="10254221at2759"/>
<gene>
    <name evidence="2" type="ORF">CALVIDRAFT_602513</name>
</gene>